<feature type="transmembrane region" description="Helical" evidence="8">
    <location>
        <begin position="315"/>
        <end position="330"/>
    </location>
</feature>
<keyword evidence="6 7" id="KW-0472">Membrane</keyword>
<organism evidence="9 10">
    <name type="scientific">Fimbriiglobus ruber</name>
    <dbReference type="NCBI Taxonomy" id="1908690"/>
    <lineage>
        <taxon>Bacteria</taxon>
        <taxon>Pseudomonadati</taxon>
        <taxon>Planctomycetota</taxon>
        <taxon>Planctomycetia</taxon>
        <taxon>Gemmatales</taxon>
        <taxon>Gemmataceae</taxon>
        <taxon>Fimbriiglobus</taxon>
    </lineage>
</organism>
<keyword evidence="5 8" id="KW-1133">Transmembrane helix</keyword>
<dbReference type="InterPro" id="IPR051085">
    <property type="entry name" value="MB_O-acyltransferase"/>
</dbReference>
<evidence type="ECO:0000256" key="8">
    <source>
        <dbReference type="SAM" id="Phobius"/>
    </source>
</evidence>
<feature type="transmembrane region" description="Helical" evidence="8">
    <location>
        <begin position="51"/>
        <end position="70"/>
    </location>
</feature>
<dbReference type="Pfam" id="PF03062">
    <property type="entry name" value="MBOAT"/>
    <property type="match status" value="1"/>
</dbReference>
<dbReference type="GO" id="GO:0016746">
    <property type="term" value="F:acyltransferase activity"/>
    <property type="evidence" value="ECO:0007669"/>
    <property type="project" value="UniProtKB-KW"/>
</dbReference>
<evidence type="ECO:0000256" key="7">
    <source>
        <dbReference type="PIRNR" id="PIRNR016636"/>
    </source>
</evidence>
<dbReference type="EMBL" id="NIDE01000017">
    <property type="protein sequence ID" value="OWK36360.1"/>
    <property type="molecule type" value="Genomic_DNA"/>
</dbReference>
<evidence type="ECO:0000256" key="6">
    <source>
        <dbReference type="ARBA" id="ARBA00023136"/>
    </source>
</evidence>
<dbReference type="PANTHER" id="PTHR13285:SF18">
    <property type="entry name" value="PROTEIN-CYSTEINE N-PALMITOYLTRANSFERASE RASP"/>
    <property type="match status" value="1"/>
</dbReference>
<keyword evidence="3 7" id="KW-1003">Cell membrane</keyword>
<dbReference type="PIRSF" id="PIRSF016636">
    <property type="entry name" value="AlgI_DltB"/>
    <property type="match status" value="1"/>
</dbReference>
<reference evidence="10" key="1">
    <citation type="submission" date="2017-06" db="EMBL/GenBank/DDBJ databases">
        <title>Genome analysis of Fimbriiglobus ruber SP5, the first member of the order Planctomycetales with confirmed chitinolytic capability.</title>
        <authorList>
            <person name="Ravin N.V."/>
            <person name="Rakitin A.L."/>
            <person name="Ivanova A.A."/>
            <person name="Beletsky A.V."/>
            <person name="Kulichevskaya I.S."/>
            <person name="Mardanov A.V."/>
            <person name="Dedysh S.N."/>
        </authorList>
    </citation>
    <scope>NUCLEOTIDE SEQUENCE [LARGE SCALE GENOMIC DNA]</scope>
    <source>
        <strain evidence="10">SP5</strain>
    </source>
</reference>
<proteinExistence type="inferred from homology"/>
<evidence type="ECO:0000256" key="4">
    <source>
        <dbReference type="ARBA" id="ARBA00022692"/>
    </source>
</evidence>
<dbReference type="InterPro" id="IPR004299">
    <property type="entry name" value="MBOAT_fam"/>
</dbReference>
<keyword evidence="7" id="KW-0012">Acyltransferase</keyword>
<feature type="transmembrane region" description="Helical" evidence="8">
    <location>
        <begin position="82"/>
        <end position="102"/>
    </location>
</feature>
<dbReference type="Proteomes" id="UP000214646">
    <property type="component" value="Unassembled WGS sequence"/>
</dbReference>
<comment type="similarity">
    <text evidence="2 7">Belongs to the membrane-bound acyltransferase family.</text>
</comment>
<feature type="transmembrane region" description="Helical" evidence="8">
    <location>
        <begin position="423"/>
        <end position="447"/>
    </location>
</feature>
<comment type="caution">
    <text evidence="9">The sequence shown here is derived from an EMBL/GenBank/DDBJ whole genome shotgun (WGS) entry which is preliminary data.</text>
</comment>
<dbReference type="PIRSF" id="PIRSF500217">
    <property type="entry name" value="AlgI"/>
    <property type="match status" value="1"/>
</dbReference>
<dbReference type="OrthoDB" id="9805788at2"/>
<keyword evidence="10" id="KW-1185">Reference proteome</keyword>
<evidence type="ECO:0000256" key="1">
    <source>
        <dbReference type="ARBA" id="ARBA00004651"/>
    </source>
</evidence>
<dbReference type="InterPro" id="IPR024194">
    <property type="entry name" value="Ac/AlaTfrase_AlgI/DltB"/>
</dbReference>
<dbReference type="RefSeq" id="WP_088259376.1">
    <property type="nucleotide sequence ID" value="NZ_NIDE01000017.1"/>
</dbReference>
<comment type="subcellular location">
    <subcellularLocation>
        <location evidence="1">Cell membrane</location>
        <topology evidence="1">Multi-pass membrane protein</topology>
    </subcellularLocation>
</comment>
<evidence type="ECO:0000313" key="10">
    <source>
        <dbReference type="Proteomes" id="UP000214646"/>
    </source>
</evidence>
<gene>
    <name evidence="9" type="ORF">FRUB_08923</name>
</gene>
<feature type="transmembrane region" description="Helical" evidence="8">
    <location>
        <begin position="468"/>
        <end position="491"/>
    </location>
</feature>
<protein>
    <submittedName>
        <fullName evidence="9">Putative poly(Beta-D-mannuronate) O-acetylase</fullName>
    </submittedName>
</protein>
<evidence type="ECO:0000256" key="2">
    <source>
        <dbReference type="ARBA" id="ARBA00010323"/>
    </source>
</evidence>
<dbReference type="GO" id="GO:0005886">
    <property type="term" value="C:plasma membrane"/>
    <property type="evidence" value="ECO:0007669"/>
    <property type="project" value="UniProtKB-SubCell"/>
</dbReference>
<keyword evidence="4 8" id="KW-0812">Transmembrane</keyword>
<evidence type="ECO:0000256" key="5">
    <source>
        <dbReference type="ARBA" id="ARBA00022989"/>
    </source>
</evidence>
<sequence length="493" mass="55380">MIFASKAFFVFLVVVLTTYHLLPRRGQKYTFLLAASWALYAWVSARWGSPWYFGVIFFLTVVDYFVGLRIERATTDRARKAWLAASVVSNLALLVGFKYTPFAYDNYVFFTGFLGTPVPDRAWTILLPLGISFHTFQGISYTVDVYRRQIRAVPNFVDYALFVAFFPQLAAGPIVRAIEFLPQMVAPPRVTAAQVSDGIALFAFGLFKKLVIADNLDALFVNPVFADPAAFDAATHRWAVVAWAVQIYCDFSGYTDMAIGTAKWFGFELPSNFRCPYLATSITDFWRRWHLTLSTWLRDYFYFPMGGSRGSAPRTYFNLMFLFVLCGLWHGAAWNWLAYGAFNGVLMCLHRAYDRAVTGIVWVDALRANWGWKVFAWACTTYQFLVMLILVRMTSWANGWLMTRSLTGADWEPLTAAAHPPPFVPWVAGAPLLVPVLIALGLAGHVVGLMKEAGVPLPERLPDPIRMAAVAATICAILAFAPGVSKTFIYIQF</sequence>
<feature type="transmembrane region" description="Helical" evidence="8">
    <location>
        <begin position="374"/>
        <end position="393"/>
    </location>
</feature>
<keyword evidence="7" id="KW-0808">Transferase</keyword>
<name>A0A225D449_9BACT</name>
<evidence type="ECO:0000256" key="3">
    <source>
        <dbReference type="ARBA" id="ARBA00022475"/>
    </source>
</evidence>
<dbReference type="InterPro" id="IPR028362">
    <property type="entry name" value="AlgI"/>
</dbReference>
<feature type="transmembrane region" description="Helical" evidence="8">
    <location>
        <begin position="6"/>
        <end position="22"/>
    </location>
</feature>
<accession>A0A225D449</accession>
<feature type="transmembrane region" description="Helical" evidence="8">
    <location>
        <begin position="122"/>
        <end position="144"/>
    </location>
</feature>
<dbReference type="AlphaFoldDB" id="A0A225D449"/>
<feature type="transmembrane region" description="Helical" evidence="8">
    <location>
        <begin position="156"/>
        <end position="178"/>
    </location>
</feature>
<evidence type="ECO:0000313" key="9">
    <source>
        <dbReference type="EMBL" id="OWK36360.1"/>
    </source>
</evidence>
<dbReference type="GO" id="GO:0042121">
    <property type="term" value="P:alginic acid biosynthetic process"/>
    <property type="evidence" value="ECO:0007669"/>
    <property type="project" value="InterPro"/>
</dbReference>
<dbReference type="PANTHER" id="PTHR13285">
    <property type="entry name" value="ACYLTRANSFERASE"/>
    <property type="match status" value="1"/>
</dbReference>